<evidence type="ECO:0000313" key="5">
    <source>
        <dbReference type="EMBL" id="SUV29076.1"/>
    </source>
</evidence>
<dbReference type="CDD" id="cd01668">
    <property type="entry name" value="TGS_RSH"/>
    <property type="match status" value="1"/>
</dbReference>
<organism evidence="5 6">
    <name type="scientific">Bacteroides eggerthii</name>
    <dbReference type="NCBI Taxonomy" id="28111"/>
    <lineage>
        <taxon>Bacteria</taxon>
        <taxon>Pseudomonadati</taxon>
        <taxon>Bacteroidota</taxon>
        <taxon>Bacteroidia</taxon>
        <taxon>Bacteroidales</taxon>
        <taxon>Bacteroidaceae</taxon>
        <taxon>Bacteroides</taxon>
    </lineage>
</organism>
<evidence type="ECO:0000259" key="2">
    <source>
        <dbReference type="PROSITE" id="PS51671"/>
    </source>
</evidence>
<dbReference type="Proteomes" id="UP000679226">
    <property type="component" value="Chromosome"/>
</dbReference>
<reference evidence="4" key="2">
    <citation type="journal article" date="2021" name="PLoS Genet.">
        <title>Mobile Type VI secretion system loci of the gut Bacteroidales display extensive intra-ecosystem transfer, multi-species spread and geographical clustering.</title>
        <authorList>
            <person name="Garcia-Bayona L."/>
            <person name="Coyne M.J."/>
            <person name="Comstock L.E."/>
        </authorList>
    </citation>
    <scope>NUCLEOTIDE SEQUENCE</scope>
    <source>
        <strain evidence="4">CL11T00C20</strain>
    </source>
</reference>
<dbReference type="InterPro" id="IPR033655">
    <property type="entry name" value="TGS_RelA/SpoT"/>
</dbReference>
<dbReference type="EMBL" id="UFSX01000001">
    <property type="protein sequence ID" value="SUV29076.1"/>
    <property type="molecule type" value="Genomic_DNA"/>
</dbReference>
<dbReference type="InterPro" id="IPR002912">
    <property type="entry name" value="ACT_dom"/>
</dbReference>
<dbReference type="Pfam" id="PF19296">
    <property type="entry name" value="RelA_AH_RIS"/>
    <property type="match status" value="1"/>
</dbReference>
<evidence type="ECO:0000313" key="6">
    <source>
        <dbReference type="Proteomes" id="UP000254424"/>
    </source>
</evidence>
<name>A0A380YLQ8_9BACE</name>
<dbReference type="Gene3D" id="1.10.3210.10">
    <property type="entry name" value="Hypothetical protein af1432"/>
    <property type="match status" value="1"/>
</dbReference>
<dbReference type="GO" id="GO:0015969">
    <property type="term" value="P:guanosine tetraphosphate metabolic process"/>
    <property type="evidence" value="ECO:0007669"/>
    <property type="project" value="InterPro"/>
</dbReference>
<sequence>MPKNTKKAQVPSRKGRKKLPLQQKIRTIMETDEFFTTGEKRLLFVLYRKLLQLSGDTLHKGDCKKLKTHLVNSIQNNRIQRDIFGLNPIIKDMQTAVIVAEEIGMKRASILGLMLHDSVRCGTCTSEEVERGYGEDVAGIIRGLIRVNELYSKSPTIESENFRNLLLSFAEDMRVILIMIADRVNVMRQIKDSRNDEARKQVANEAAYLYAPLAHKLGLYKLKSELEDLSLKYTEKDVYYHIKEKLNETKASRDRYIAAFIAPVQKKLEEAGLHFHIKGRTKSIHSIYQKMKKQKCPFEGVYDLFAIRVILDSEIEKEKLECWQAYSIVTDMYQPNPKRLRDWLSVPKSNGYESLHITVMGPEGKWVEVQIRTERMDEIAERGLAAHWRYKGIKGESGLDEWLTSVREALENSDSSGLETMDQFKLDLYEDEVFVFTPKGDLFKLGKGSTVLDFAFHIHSKLGCKCIGAKVNGRNAQLKQILNSGDQVEIMTSNTQTPKQGWLNIVTTSKARTKIRQALKEMAARQHAFAKETLERKFKNRKIEYDEGTMMRLIKRLGFKVVTDFYQSIADETLDVNDIIDKYLELQKRENDTHDDIVYRSAEGYNLQAAALPEETNAKEDVLVIDQNLKGLDFKLARCCNPIYGDEVFGFVTVSGGIKIHRCDCPNASDLRERFGYRIVKARWAGKSQGTQYPITLRVVGHDDIGIVTNITSIISKETGITLRSIGIDSHDGLFSGTLTIMVGDTGRLEALIKKLRTIKGVKQVSRN</sequence>
<dbReference type="Gene3D" id="3.30.70.260">
    <property type="match status" value="1"/>
</dbReference>
<dbReference type="SUPFAM" id="SSF81301">
    <property type="entry name" value="Nucleotidyltransferase"/>
    <property type="match status" value="1"/>
</dbReference>
<dbReference type="NCBIfam" id="TIGR00691">
    <property type="entry name" value="spoT_relA"/>
    <property type="match status" value="1"/>
</dbReference>
<dbReference type="SUPFAM" id="SSF109604">
    <property type="entry name" value="HD-domain/PDEase-like"/>
    <property type="match status" value="1"/>
</dbReference>
<dbReference type="InterPro" id="IPR004095">
    <property type="entry name" value="TGS"/>
</dbReference>
<dbReference type="SMART" id="SM00954">
    <property type="entry name" value="RelA_SpoT"/>
    <property type="match status" value="1"/>
</dbReference>
<dbReference type="Gene3D" id="3.10.20.30">
    <property type="match status" value="1"/>
</dbReference>
<dbReference type="STRING" id="483216.BACEGG_02797"/>
<feature type="domain" description="TGS" evidence="3">
    <location>
        <begin position="431"/>
        <end position="492"/>
    </location>
</feature>
<dbReference type="AlphaFoldDB" id="A0A380YLQ8"/>
<dbReference type="GO" id="GO:0008728">
    <property type="term" value="F:GTP diphosphokinase activity"/>
    <property type="evidence" value="ECO:0007669"/>
    <property type="project" value="UniProtKB-EC"/>
</dbReference>
<dbReference type="FunFam" id="3.10.20.30:FF:000002">
    <property type="entry name" value="GTP pyrophosphokinase (RelA/SpoT)"/>
    <property type="match status" value="1"/>
</dbReference>
<dbReference type="InterPro" id="IPR045865">
    <property type="entry name" value="ACT-like_dom_sf"/>
</dbReference>
<dbReference type="EMBL" id="CP072227">
    <property type="protein sequence ID" value="QUT47123.1"/>
    <property type="molecule type" value="Genomic_DNA"/>
</dbReference>
<comment type="similarity">
    <text evidence="1">Belongs to the relA/spoT family.</text>
</comment>
<dbReference type="Pfam" id="PF13328">
    <property type="entry name" value="HD_4"/>
    <property type="match status" value="1"/>
</dbReference>
<evidence type="ECO:0000313" key="4">
    <source>
        <dbReference type="EMBL" id="QUT47123.1"/>
    </source>
</evidence>
<dbReference type="Proteomes" id="UP000254424">
    <property type="component" value="Unassembled WGS sequence"/>
</dbReference>
<dbReference type="PANTHER" id="PTHR21262">
    <property type="entry name" value="GUANOSINE-3',5'-BIS DIPHOSPHATE 3'-PYROPHOSPHOHYDROLASE"/>
    <property type="match status" value="1"/>
</dbReference>
<dbReference type="Pfam" id="PF04607">
    <property type="entry name" value="RelA_SpoT"/>
    <property type="match status" value="1"/>
</dbReference>
<dbReference type="CDD" id="cd05399">
    <property type="entry name" value="NT_Rel-Spo_like"/>
    <property type="match status" value="1"/>
</dbReference>
<dbReference type="GO" id="GO:0005886">
    <property type="term" value="C:plasma membrane"/>
    <property type="evidence" value="ECO:0007669"/>
    <property type="project" value="TreeGrafter"/>
</dbReference>
<dbReference type="Pfam" id="PF13291">
    <property type="entry name" value="ACT_4"/>
    <property type="match status" value="1"/>
</dbReference>
<dbReference type="PROSITE" id="PS51880">
    <property type="entry name" value="TGS"/>
    <property type="match status" value="1"/>
</dbReference>
<dbReference type="InterPro" id="IPR012675">
    <property type="entry name" value="Beta-grasp_dom_sf"/>
</dbReference>
<dbReference type="PROSITE" id="PS51671">
    <property type="entry name" value="ACT"/>
    <property type="match status" value="1"/>
</dbReference>
<dbReference type="InterPro" id="IPR045600">
    <property type="entry name" value="RelA/SpoT_AH_RIS"/>
</dbReference>
<dbReference type="SUPFAM" id="SSF81271">
    <property type="entry name" value="TGS-like"/>
    <property type="match status" value="1"/>
</dbReference>
<accession>A0A380YLQ8</accession>
<reference evidence="5 6" key="1">
    <citation type="submission" date="2018-06" db="EMBL/GenBank/DDBJ databases">
        <authorList>
            <consortium name="Pathogen Informatics"/>
            <person name="Doyle S."/>
        </authorList>
    </citation>
    <scope>NUCLEOTIDE SEQUENCE [LARGE SCALE GENOMIC DNA]</scope>
    <source>
        <strain evidence="5 6">NCTC11155</strain>
    </source>
</reference>
<dbReference type="PANTHER" id="PTHR21262:SF31">
    <property type="entry name" value="GTP PYROPHOSPHOKINASE"/>
    <property type="match status" value="1"/>
</dbReference>
<dbReference type="CDD" id="cd04876">
    <property type="entry name" value="ACT_RelA-SpoT"/>
    <property type="match status" value="1"/>
</dbReference>
<dbReference type="Pfam" id="PF02824">
    <property type="entry name" value="TGS"/>
    <property type="match status" value="1"/>
</dbReference>
<dbReference type="InterPro" id="IPR012676">
    <property type="entry name" value="TGS-like"/>
</dbReference>
<evidence type="ECO:0000259" key="3">
    <source>
        <dbReference type="PROSITE" id="PS51880"/>
    </source>
</evidence>
<dbReference type="InterPro" id="IPR007685">
    <property type="entry name" value="RelA_SpoT"/>
</dbReference>
<comment type="function">
    <text evidence="1">In eubacteria ppGpp (guanosine 3'-diphosphate 5'-diphosphate) is a mediator of the stringent response that coordinates a variety of cellular activities in response to changes in nutritional abundance.</text>
</comment>
<dbReference type="Gene3D" id="3.30.460.10">
    <property type="entry name" value="Beta Polymerase, domain 2"/>
    <property type="match status" value="1"/>
</dbReference>
<dbReference type="KEGG" id="beg:INE88_03971"/>
<dbReference type="SUPFAM" id="SSF55021">
    <property type="entry name" value="ACT-like"/>
    <property type="match status" value="1"/>
</dbReference>
<proteinExistence type="inferred from homology"/>
<dbReference type="InterPro" id="IPR004811">
    <property type="entry name" value="RelA/Spo_fam"/>
</dbReference>
<dbReference type="InterPro" id="IPR043519">
    <property type="entry name" value="NT_sf"/>
</dbReference>
<feature type="domain" description="ACT" evidence="2">
    <location>
        <begin position="696"/>
        <end position="768"/>
    </location>
</feature>
<gene>
    <name evidence="5" type="primary">relA</name>
    <name evidence="4" type="ORF">INE88_03971</name>
    <name evidence="5" type="ORF">NCTC11155_01043</name>
</gene>
<evidence type="ECO:0000256" key="1">
    <source>
        <dbReference type="RuleBase" id="RU003847"/>
    </source>
</evidence>
<keyword evidence="5" id="KW-0808">Transferase</keyword>
<dbReference type="EC" id="2.7.6.5" evidence="4 5"/>
<protein>
    <submittedName>
        <fullName evidence="4">GTP pyrophosphokinase</fullName>
        <ecNumber evidence="4 5">2.7.6.5</ecNumber>
    </submittedName>
    <submittedName>
        <fullName evidence="5">RelA/SpoT family protein</fullName>
    </submittedName>
</protein>